<evidence type="ECO:0000313" key="2">
    <source>
        <dbReference type="Proteomes" id="UP000184268"/>
    </source>
</evidence>
<protein>
    <submittedName>
        <fullName evidence="1">Uncharacterized protein</fullName>
    </submittedName>
</protein>
<accession>A0A1M5UMF3</accession>
<dbReference type="EMBL" id="FQXG01000003">
    <property type="protein sequence ID" value="SHH64117.1"/>
    <property type="molecule type" value="Genomic_DNA"/>
</dbReference>
<evidence type="ECO:0000313" key="1">
    <source>
        <dbReference type="EMBL" id="SHH64117.1"/>
    </source>
</evidence>
<proteinExistence type="predicted"/>
<keyword evidence="2" id="KW-1185">Reference proteome</keyword>
<dbReference type="STRING" id="299255.SAMN02745129_2636"/>
<dbReference type="Proteomes" id="UP000184268">
    <property type="component" value="Unassembled WGS sequence"/>
</dbReference>
<organism evidence="1 2">
    <name type="scientific">Ferrimonas marina</name>
    <dbReference type="NCBI Taxonomy" id="299255"/>
    <lineage>
        <taxon>Bacteria</taxon>
        <taxon>Pseudomonadati</taxon>
        <taxon>Pseudomonadota</taxon>
        <taxon>Gammaproteobacteria</taxon>
        <taxon>Alteromonadales</taxon>
        <taxon>Ferrimonadaceae</taxon>
        <taxon>Ferrimonas</taxon>
    </lineage>
</organism>
<dbReference type="AlphaFoldDB" id="A0A1M5UMF3"/>
<name>A0A1M5UMF3_9GAMM</name>
<reference evidence="1 2" key="1">
    <citation type="submission" date="2016-11" db="EMBL/GenBank/DDBJ databases">
        <authorList>
            <person name="Jaros S."/>
            <person name="Januszkiewicz K."/>
            <person name="Wedrychowicz H."/>
        </authorList>
    </citation>
    <scope>NUCLEOTIDE SEQUENCE [LARGE SCALE GENOMIC DNA]</scope>
    <source>
        <strain evidence="1 2">DSM 16917</strain>
    </source>
</reference>
<sequence length="722" mass="77808">MAQPPSMNGKQEILAAGLTPDGVESMHDTADGIGSREGVGMLSKAQSVEFLKAEFDPGSPKLTRVDPKALTLMYRLAGNHPGTLRQVASSVHEKAASNDGVVDVTAVKSTMDEMLVEGAQRADRHLRLLAEKGRFDELAVLQALASHQNSFDSGVWNPEPGVRIELSSESLEHKRRIDRASEQLKQDGLVVDEIPGQGAIEPRIADPMMIGGLASVDVERLHQMGPGMQLTRSTNPLDVDHTVARVASEGSALVDGLDGASVDDADALFLELANSAVEHAESLGVKTHASFLQRTKMALAGVGMALGAAFTVPVAASTLEDTATTGVAGFEEPSAEQRVHDISSPEQSLPLLNGEGGVYRVGEQLIIANAQGQSFNEVFSDPEVLAEMASYDIPPAWIYDNQREWGSALARGTERVGYVHFLINGNDQNSIELHKRLWPSPLINEGTLKPLVRAHELAHSVSPLYEVDYSISGESRAEVKPSIREESQADVFSVVWAAKALTGDDQAAFKELAEAYIGSVAGWRMEGPISGHDGIHQTVLALAKLEKALSEDLASIHQLNDPIGVAEFSLQIVDKAHSDLTEALQRHGVARKIGTMDQIDKIDDLKKAMLRGRERMPNIEWMTVAQKRDAHVLYSSARKSDGETRSEFFEKLKRHVLKTAVMANESSAHLIGSEHGAALRKDLLGPISHASVEAFEAYIGGSSELQSNQTGIEEGVAYDSAP</sequence>
<gene>
    <name evidence="1" type="ORF">SAMN02745129_2636</name>
</gene>